<dbReference type="InterPro" id="IPR043128">
    <property type="entry name" value="Rev_trsase/Diguanyl_cyclase"/>
</dbReference>
<feature type="domain" description="EAL" evidence="2">
    <location>
        <begin position="866"/>
        <end position="1119"/>
    </location>
</feature>
<dbReference type="NCBIfam" id="TIGR00254">
    <property type="entry name" value="GGDEF"/>
    <property type="match status" value="2"/>
</dbReference>
<dbReference type="SMART" id="SM00052">
    <property type="entry name" value="EAL"/>
    <property type="match status" value="1"/>
</dbReference>
<dbReference type="Proteomes" id="UP000631694">
    <property type="component" value="Unassembled WGS sequence"/>
</dbReference>
<dbReference type="PANTHER" id="PTHR44757">
    <property type="entry name" value="DIGUANYLATE CYCLASE DGCP"/>
    <property type="match status" value="1"/>
</dbReference>
<dbReference type="CDD" id="cd01948">
    <property type="entry name" value="EAL"/>
    <property type="match status" value="1"/>
</dbReference>
<dbReference type="NCBIfam" id="TIGR00229">
    <property type="entry name" value="sensory_box"/>
    <property type="match status" value="2"/>
</dbReference>
<protein>
    <submittedName>
        <fullName evidence="4">Diguanylate cyclase</fullName>
    </submittedName>
</protein>
<dbReference type="InterPro" id="IPR000014">
    <property type="entry name" value="PAS"/>
</dbReference>
<dbReference type="PROSITE" id="PS50887">
    <property type="entry name" value="GGDEF"/>
    <property type="match status" value="2"/>
</dbReference>
<dbReference type="InterPro" id="IPR035965">
    <property type="entry name" value="PAS-like_dom_sf"/>
</dbReference>
<accession>A0A931I3W0</accession>
<evidence type="ECO:0000259" key="1">
    <source>
        <dbReference type="PROSITE" id="PS50112"/>
    </source>
</evidence>
<dbReference type="CDD" id="cd00130">
    <property type="entry name" value="PAS"/>
    <property type="match status" value="1"/>
</dbReference>
<feature type="domain" description="GGDEF" evidence="3">
    <location>
        <begin position="414"/>
        <end position="545"/>
    </location>
</feature>
<dbReference type="Gene3D" id="3.30.450.20">
    <property type="entry name" value="PAS domain"/>
    <property type="match status" value="3"/>
</dbReference>
<feature type="domain" description="GGDEF" evidence="3">
    <location>
        <begin position="719"/>
        <end position="857"/>
    </location>
</feature>
<dbReference type="Pfam" id="PF13188">
    <property type="entry name" value="PAS_8"/>
    <property type="match status" value="1"/>
</dbReference>
<evidence type="ECO:0000313" key="4">
    <source>
        <dbReference type="EMBL" id="MBH0238818.1"/>
    </source>
</evidence>
<dbReference type="Pfam" id="PF00563">
    <property type="entry name" value="EAL"/>
    <property type="match status" value="1"/>
</dbReference>
<dbReference type="PANTHER" id="PTHR44757:SF2">
    <property type="entry name" value="BIOFILM ARCHITECTURE MAINTENANCE PROTEIN MBAA"/>
    <property type="match status" value="1"/>
</dbReference>
<dbReference type="PROSITE" id="PS50883">
    <property type="entry name" value="EAL"/>
    <property type="match status" value="1"/>
</dbReference>
<gene>
    <name evidence="4" type="ORF">I5731_13360</name>
</gene>
<feature type="domain" description="PAS" evidence="1">
    <location>
        <begin position="571"/>
        <end position="616"/>
    </location>
</feature>
<dbReference type="Gene3D" id="3.30.70.270">
    <property type="match status" value="2"/>
</dbReference>
<reference evidence="4" key="1">
    <citation type="submission" date="2020-12" db="EMBL/GenBank/DDBJ databases">
        <title>Methylobrevis albus sp. nov., isolated from fresh water lack sediment.</title>
        <authorList>
            <person name="Zou Q."/>
        </authorList>
    </citation>
    <scope>NUCLEOTIDE SEQUENCE</scope>
    <source>
        <strain evidence="4">L22</strain>
    </source>
</reference>
<proteinExistence type="predicted"/>
<organism evidence="4 5">
    <name type="scientific">Methylobrevis albus</name>
    <dbReference type="NCBI Taxonomy" id="2793297"/>
    <lineage>
        <taxon>Bacteria</taxon>
        <taxon>Pseudomonadati</taxon>
        <taxon>Pseudomonadota</taxon>
        <taxon>Alphaproteobacteria</taxon>
        <taxon>Hyphomicrobiales</taxon>
        <taxon>Pleomorphomonadaceae</taxon>
        <taxon>Methylobrevis</taxon>
    </lineage>
</organism>
<dbReference type="InterPro" id="IPR052155">
    <property type="entry name" value="Biofilm_reg_signaling"/>
</dbReference>
<dbReference type="InterPro" id="IPR013767">
    <property type="entry name" value="PAS_fold"/>
</dbReference>
<evidence type="ECO:0000259" key="2">
    <source>
        <dbReference type="PROSITE" id="PS50883"/>
    </source>
</evidence>
<dbReference type="EMBL" id="JADZLT010000051">
    <property type="protein sequence ID" value="MBH0238818.1"/>
    <property type="molecule type" value="Genomic_DNA"/>
</dbReference>
<dbReference type="InterPro" id="IPR000160">
    <property type="entry name" value="GGDEF_dom"/>
</dbReference>
<dbReference type="SMART" id="SM00267">
    <property type="entry name" value="GGDEF"/>
    <property type="match status" value="2"/>
</dbReference>
<evidence type="ECO:0000313" key="5">
    <source>
        <dbReference type="Proteomes" id="UP000631694"/>
    </source>
</evidence>
<comment type="caution">
    <text evidence="4">The sequence shown here is derived from an EMBL/GenBank/DDBJ whole genome shotgun (WGS) entry which is preliminary data.</text>
</comment>
<dbReference type="InterPro" id="IPR029787">
    <property type="entry name" value="Nucleotide_cyclase"/>
</dbReference>
<dbReference type="SUPFAM" id="SSF55073">
    <property type="entry name" value="Nucleotide cyclase"/>
    <property type="match status" value="2"/>
</dbReference>
<dbReference type="RefSeq" id="WP_197311900.1">
    <property type="nucleotide sequence ID" value="NZ_JADZLT010000051.1"/>
</dbReference>
<sequence length="1123" mass="119228">MLHLPRTGADIGPDPTGTPLLAAFAALPIATLAVDAAGRIVFANAAFVALGGQVTGTAVTAVVDGLALPLGTGVRAAMLARPGDCPILVEATVWPITQGPEPLTGLALRPLTDASGHEAIVADMARQAADALAEARAAEIRLRDIVETLPQAVCVFDDKDRYVLWNDAYAALYPEIAGHLRPGAAFIDILKVSIASGLAPEQIDDSESWLTERMRKHALPASQEEQEMRDGRWVRHDDRRTKDGGAIGMRIDITDLKQREASFRLLFDSNPVPMLLVETPSLAISAANDAALAFYGRSRADLMATTLDELHIAAERSLINDRLARLAEPCAGKQVWRQIGAVSAERDVLLFSCALPDDGRGLQLIAVVDVTERTQAEARILHLAHHDPLTGLANRTRFGEALEAALAAYRHGGAPLVLHYLDLDNFKPVNDSLGHSGGDRLLEQVAERLRAITAPEDLAARLGGDEFVLLQRDLARSPADVATRIITDLGEPFLVNGASVRTGASVGVATVPPCAADGDTLLKEADAALYEAKAAGGGRWRMRDAGGGASRTTANRRIVRPLPATGVAAFVTAATDPVICADSAGRITLFNAAAEALFGLPAERAIGASLDIIMPEPMRGAHAAGIDRMRRGAPTRIVGTVVEVVGLNAATGRTFPIEMSLTMWQEGDEPAFGAVIRNGSERRRNEERLHQLAHFDQLTMLPNRTLLFERMSSVLDAGRAGDLCLIDIDGLKDVNDLHGPDIGDELLRSVAVRLRQVAAALSDDPALTVARIGCDEFAIFVPRSPGDDIDDAFGETARAMLAIPVDVGGVPIGSPASAGLVRAPEHGTTPAELIANVDLALNRAKFAGGGRSFVFDLALRRHNDERRALKREFERALADSEFEVFYQPQVSLPDGRIRSAEALLRWRHPERGLLSPAAFIDALEASPHAGAAGAFVLREACRQAVAWRRLVPDFTIAVNLFEAQLGTAGIVEAITATLTEVGLEPAGLEIEITEKVALVDDPALAARVGALRDLGIGIAFDDYGTGYASLSLLKQFPLTRLKIDRRFVGQVGADGSDTAIVAAILSLGRKFDLEVIAEGVETAEQAAHLAAAGCHFAQGYLFGKPMPAAAFTAQLAAQPGAGA</sequence>
<dbReference type="InterPro" id="IPR035919">
    <property type="entry name" value="EAL_sf"/>
</dbReference>
<evidence type="ECO:0000259" key="3">
    <source>
        <dbReference type="PROSITE" id="PS50887"/>
    </source>
</evidence>
<dbReference type="SMART" id="SM00091">
    <property type="entry name" value="PAS"/>
    <property type="match status" value="4"/>
</dbReference>
<dbReference type="Pfam" id="PF12860">
    <property type="entry name" value="PAS_7"/>
    <property type="match status" value="1"/>
</dbReference>
<dbReference type="SUPFAM" id="SSF55785">
    <property type="entry name" value="PYP-like sensor domain (PAS domain)"/>
    <property type="match status" value="3"/>
</dbReference>
<dbReference type="InterPro" id="IPR001633">
    <property type="entry name" value="EAL_dom"/>
</dbReference>
<name>A0A931I3W0_9HYPH</name>
<dbReference type="AlphaFoldDB" id="A0A931I3W0"/>
<dbReference type="SUPFAM" id="SSF141868">
    <property type="entry name" value="EAL domain-like"/>
    <property type="match status" value="1"/>
</dbReference>
<dbReference type="CDD" id="cd01949">
    <property type="entry name" value="GGDEF"/>
    <property type="match status" value="2"/>
</dbReference>
<dbReference type="Pfam" id="PF00990">
    <property type="entry name" value="GGDEF"/>
    <property type="match status" value="2"/>
</dbReference>
<dbReference type="Pfam" id="PF00989">
    <property type="entry name" value="PAS"/>
    <property type="match status" value="1"/>
</dbReference>
<dbReference type="GO" id="GO:0006355">
    <property type="term" value="P:regulation of DNA-templated transcription"/>
    <property type="evidence" value="ECO:0007669"/>
    <property type="project" value="InterPro"/>
</dbReference>
<dbReference type="PROSITE" id="PS50112">
    <property type="entry name" value="PAS"/>
    <property type="match status" value="1"/>
</dbReference>
<keyword evidence="5" id="KW-1185">Reference proteome</keyword>
<dbReference type="Gene3D" id="3.20.20.450">
    <property type="entry name" value="EAL domain"/>
    <property type="match status" value="1"/>
</dbReference>